<keyword evidence="2" id="KW-0808">Transferase</keyword>
<dbReference type="CDD" id="cd00757">
    <property type="entry name" value="ThiF_MoeB_HesA_family"/>
    <property type="match status" value="1"/>
</dbReference>
<dbReference type="InterPro" id="IPR045886">
    <property type="entry name" value="ThiF/MoeB/HesA"/>
</dbReference>
<accession>A0ABV6RZX0</accession>
<evidence type="ECO:0000259" key="1">
    <source>
        <dbReference type="PROSITE" id="PS50206"/>
    </source>
</evidence>
<dbReference type="Gene3D" id="3.40.250.10">
    <property type="entry name" value="Rhodanese-like domain"/>
    <property type="match status" value="1"/>
</dbReference>
<dbReference type="PANTHER" id="PTHR10953:SF102">
    <property type="entry name" value="ADENYLYLTRANSFERASE AND SULFURTRANSFERASE MOCS3"/>
    <property type="match status" value="1"/>
</dbReference>
<dbReference type="SUPFAM" id="SSF69572">
    <property type="entry name" value="Activating enzymes of the ubiquitin-like proteins"/>
    <property type="match status" value="1"/>
</dbReference>
<dbReference type="Pfam" id="PF00581">
    <property type="entry name" value="Rhodanese"/>
    <property type="match status" value="1"/>
</dbReference>
<dbReference type="Proteomes" id="UP001589896">
    <property type="component" value="Unassembled WGS sequence"/>
</dbReference>
<dbReference type="InterPro" id="IPR001763">
    <property type="entry name" value="Rhodanese-like_dom"/>
</dbReference>
<dbReference type="SMART" id="SM00450">
    <property type="entry name" value="RHOD"/>
    <property type="match status" value="1"/>
</dbReference>
<sequence length="368" mass="38028">MDAPALPPLVPVGPELSGEEQRRYARQLVLDGIGTDGQRRLKNARVLVVGAGGLGSPVLLYLASAGVGTLGIADGDTVAVSNLQRQVLHPADAVGRGKVDSAVEALAAVNPLVRVVAHPEFLSARNADLILSGYDLVIDGTDNFETRYVLSDAAARAGIPCVWGSVLRYDGQVSVFWDAPPGRPGVTLRDLHPQSSATDSAESCAVAGVLGALCGSVGSVMATEAIKLLVGAGTPLLGRVLVVDALDGTRAEVPFRRAERPAAPPPAPLVPRWSWPQVDELLSSGSPVTLLDVRGADELDPAPLPGSLRVSHDALADPTVTLSGVDPAVPLVVYCRSGARSEFAVRRLSAAGFPRAVSVEGGLLAREG</sequence>
<dbReference type="InterPro" id="IPR035985">
    <property type="entry name" value="Ubiquitin-activating_enz"/>
</dbReference>
<proteinExistence type="predicted"/>
<reference evidence="2 3" key="1">
    <citation type="submission" date="2024-09" db="EMBL/GenBank/DDBJ databases">
        <authorList>
            <person name="Sun Q."/>
            <person name="Mori K."/>
        </authorList>
    </citation>
    <scope>NUCLEOTIDE SEQUENCE [LARGE SCALE GENOMIC DNA]</scope>
    <source>
        <strain evidence="2 3">KCTC 23076</strain>
    </source>
</reference>
<dbReference type="InterPro" id="IPR036873">
    <property type="entry name" value="Rhodanese-like_dom_sf"/>
</dbReference>
<feature type="domain" description="Rhodanese" evidence="1">
    <location>
        <begin position="284"/>
        <end position="368"/>
    </location>
</feature>
<dbReference type="PANTHER" id="PTHR10953">
    <property type="entry name" value="UBIQUITIN-ACTIVATING ENZYME E1"/>
    <property type="match status" value="1"/>
</dbReference>
<dbReference type="GO" id="GO:0016779">
    <property type="term" value="F:nucleotidyltransferase activity"/>
    <property type="evidence" value="ECO:0007669"/>
    <property type="project" value="UniProtKB-KW"/>
</dbReference>
<dbReference type="Gene3D" id="3.40.50.720">
    <property type="entry name" value="NAD(P)-binding Rossmann-like Domain"/>
    <property type="match status" value="1"/>
</dbReference>
<evidence type="ECO:0000313" key="3">
    <source>
        <dbReference type="Proteomes" id="UP001589896"/>
    </source>
</evidence>
<dbReference type="SUPFAM" id="SSF52821">
    <property type="entry name" value="Rhodanese/Cell cycle control phosphatase"/>
    <property type="match status" value="1"/>
</dbReference>
<dbReference type="InterPro" id="IPR000594">
    <property type="entry name" value="ThiF_NAD_FAD-bd"/>
</dbReference>
<keyword evidence="3" id="KW-1185">Reference proteome</keyword>
<dbReference type="EMBL" id="JBHLTG010000014">
    <property type="protein sequence ID" value="MFC0682530.1"/>
    <property type="molecule type" value="Genomic_DNA"/>
</dbReference>
<dbReference type="RefSeq" id="WP_386676630.1">
    <property type="nucleotide sequence ID" value="NZ_JBHLTG010000014.1"/>
</dbReference>
<dbReference type="Pfam" id="PF00899">
    <property type="entry name" value="ThiF"/>
    <property type="match status" value="1"/>
</dbReference>
<name>A0ABV6RZX0_9GAMM</name>
<dbReference type="CDD" id="cd00158">
    <property type="entry name" value="RHOD"/>
    <property type="match status" value="1"/>
</dbReference>
<gene>
    <name evidence="2" type="ORF">ACFFGH_32265</name>
</gene>
<keyword evidence="2" id="KW-0548">Nucleotidyltransferase</keyword>
<evidence type="ECO:0000313" key="2">
    <source>
        <dbReference type="EMBL" id="MFC0682530.1"/>
    </source>
</evidence>
<dbReference type="PROSITE" id="PS50206">
    <property type="entry name" value="RHODANESE_3"/>
    <property type="match status" value="1"/>
</dbReference>
<organism evidence="2 3">
    <name type="scientific">Lysobacter korlensis</name>
    <dbReference type="NCBI Taxonomy" id="553636"/>
    <lineage>
        <taxon>Bacteria</taxon>
        <taxon>Pseudomonadati</taxon>
        <taxon>Pseudomonadota</taxon>
        <taxon>Gammaproteobacteria</taxon>
        <taxon>Lysobacterales</taxon>
        <taxon>Lysobacteraceae</taxon>
        <taxon>Lysobacter</taxon>
    </lineage>
</organism>
<comment type="caution">
    <text evidence="2">The sequence shown here is derived from an EMBL/GenBank/DDBJ whole genome shotgun (WGS) entry which is preliminary data.</text>
</comment>
<protein>
    <submittedName>
        <fullName evidence="2">ThiF family adenylyltransferase</fullName>
    </submittedName>
</protein>